<dbReference type="Proteomes" id="UP000487929">
    <property type="component" value="Unassembled WGS sequence"/>
</dbReference>
<evidence type="ECO:0000313" key="4">
    <source>
        <dbReference type="Proteomes" id="UP000487929"/>
    </source>
</evidence>
<dbReference type="RefSeq" id="WP_161432004.1">
    <property type="nucleotide sequence ID" value="NZ_WUTT01000001.1"/>
</dbReference>
<feature type="domain" description="Transposase IS200-like" evidence="2">
    <location>
        <begin position="9"/>
        <end position="125"/>
    </location>
</feature>
<proteinExistence type="predicted"/>
<dbReference type="Pfam" id="PF01797">
    <property type="entry name" value="Y1_Tnp"/>
    <property type="match status" value="1"/>
</dbReference>
<dbReference type="SMART" id="SM01321">
    <property type="entry name" value="Y1_Tnp"/>
    <property type="match status" value="1"/>
</dbReference>
<protein>
    <submittedName>
        <fullName evidence="3">Transposase</fullName>
    </submittedName>
</protein>
<dbReference type="EMBL" id="WUTT01000001">
    <property type="protein sequence ID" value="NAW34751.1"/>
    <property type="molecule type" value="Genomic_DNA"/>
</dbReference>
<dbReference type="GO" id="GO:0006313">
    <property type="term" value="P:DNA transposition"/>
    <property type="evidence" value="ECO:0007669"/>
    <property type="project" value="InterPro"/>
</dbReference>
<dbReference type="GO" id="GO:0004803">
    <property type="term" value="F:transposase activity"/>
    <property type="evidence" value="ECO:0007669"/>
    <property type="project" value="InterPro"/>
</dbReference>
<evidence type="ECO:0000313" key="3">
    <source>
        <dbReference type="EMBL" id="NAW34751.1"/>
    </source>
</evidence>
<dbReference type="InterPro" id="IPR036515">
    <property type="entry name" value="Transposase_17_sf"/>
</dbReference>
<feature type="region of interest" description="Disordered" evidence="1">
    <location>
        <begin position="215"/>
        <end position="234"/>
    </location>
</feature>
<dbReference type="PANTHER" id="PTHR34322">
    <property type="entry name" value="TRANSPOSASE, Y1_TNP DOMAIN-CONTAINING"/>
    <property type="match status" value="1"/>
</dbReference>
<sequence length="234" mass="26261">MTRRARLLLPGTPLHLIQRGHNRSVCFADPEDCLAYLQLLEEASHDNGIAIHAYVLMTNHVHLLATPRGDPQAISAMMKRLGQVYAQRFNRRYRRTGALFEGRFRSCLVGEFRYLLTCHAYIELNPVRAGMVAHPADYRWSSYAANAQGSPDPIVTPHAALHDLGASSAARRQAYRELFRGQLAKDRIDEIRRVTHSGLVLGTTHFQQQVAELLGRRTVPGTPGRKPKPPPDVD</sequence>
<accession>A0A7X4W834</accession>
<reference evidence="3 4" key="1">
    <citation type="submission" date="2019-12" db="EMBL/GenBank/DDBJ databases">
        <title>Draft genome sequencing of Halomonas alimentaria DSM 15356.</title>
        <authorList>
            <person name="Pandiyan K."/>
            <person name="Kushwaha P."/>
            <person name="Gowdham M."/>
            <person name="Chakdar H."/>
            <person name="Singh A."/>
            <person name="Kumar M."/>
            <person name="Saxena A.K."/>
        </authorList>
    </citation>
    <scope>NUCLEOTIDE SEQUENCE [LARGE SCALE GENOMIC DNA]</scope>
    <source>
        <strain evidence="3 4">DSM 15356</strain>
    </source>
</reference>
<gene>
    <name evidence="3" type="ORF">GRB96_10025</name>
</gene>
<evidence type="ECO:0000259" key="2">
    <source>
        <dbReference type="SMART" id="SM01321"/>
    </source>
</evidence>
<dbReference type="PANTHER" id="PTHR34322:SF2">
    <property type="entry name" value="TRANSPOSASE IS200-LIKE DOMAIN-CONTAINING PROTEIN"/>
    <property type="match status" value="1"/>
</dbReference>
<evidence type="ECO:0000256" key="1">
    <source>
        <dbReference type="SAM" id="MobiDB-lite"/>
    </source>
</evidence>
<dbReference type="Gene3D" id="3.30.70.1290">
    <property type="entry name" value="Transposase IS200-like"/>
    <property type="match status" value="1"/>
</dbReference>
<dbReference type="GO" id="GO:0003677">
    <property type="term" value="F:DNA binding"/>
    <property type="evidence" value="ECO:0007669"/>
    <property type="project" value="InterPro"/>
</dbReference>
<dbReference type="InterPro" id="IPR002686">
    <property type="entry name" value="Transposase_17"/>
</dbReference>
<dbReference type="AlphaFoldDB" id="A0A7X4W834"/>
<dbReference type="SUPFAM" id="SSF143422">
    <property type="entry name" value="Transposase IS200-like"/>
    <property type="match status" value="1"/>
</dbReference>
<keyword evidence="4" id="KW-1185">Reference proteome</keyword>
<organism evidence="3 4">
    <name type="scientific">Halomonas alimentaria</name>
    <dbReference type="NCBI Taxonomy" id="147248"/>
    <lineage>
        <taxon>Bacteria</taxon>
        <taxon>Pseudomonadati</taxon>
        <taxon>Pseudomonadota</taxon>
        <taxon>Gammaproteobacteria</taxon>
        <taxon>Oceanospirillales</taxon>
        <taxon>Halomonadaceae</taxon>
        <taxon>Halomonas</taxon>
    </lineage>
</organism>
<dbReference type="OrthoDB" id="9814067at2"/>
<name>A0A7X4W834_9GAMM</name>
<comment type="caution">
    <text evidence="3">The sequence shown here is derived from an EMBL/GenBank/DDBJ whole genome shotgun (WGS) entry which is preliminary data.</text>
</comment>